<dbReference type="InterPro" id="IPR011234">
    <property type="entry name" value="Fumarylacetoacetase-like_C"/>
</dbReference>
<organism evidence="4 5">
    <name type="scientific">Alkalicoccus halolimnae</name>
    <dbReference type="NCBI Taxonomy" id="1667239"/>
    <lineage>
        <taxon>Bacteria</taxon>
        <taxon>Bacillati</taxon>
        <taxon>Bacillota</taxon>
        <taxon>Bacilli</taxon>
        <taxon>Bacillales</taxon>
        <taxon>Bacillaceae</taxon>
        <taxon>Alkalicoccus</taxon>
    </lineage>
</organism>
<dbReference type="SUPFAM" id="SSF56529">
    <property type="entry name" value="FAH"/>
    <property type="match status" value="1"/>
</dbReference>
<evidence type="ECO:0000256" key="2">
    <source>
        <dbReference type="ARBA" id="ARBA00022723"/>
    </source>
</evidence>
<sequence length="207" mass="22982">MDVKNIYCVGRNYQKHAAELGDKVPDEPMLFSKPTHALAHGAQRTLHFPGNRGSVHYEAELVVRFKAEWFEGADLNDLIDGVACGIDFTLREEQEKLKGLRYPWLTAKGFPQSAAVGPFYSFEPGKWEDTEFTLHQNGELKQQGSPKDMMFSLKELAAYAGRNLGLGRGDLLFTGTPEGVGPVSDGDELKLAYNGREAGTFTVHLFE</sequence>
<dbReference type="KEGG" id="ahal:FTX54_013365"/>
<dbReference type="Proteomes" id="UP000321816">
    <property type="component" value="Chromosome"/>
</dbReference>
<dbReference type="RefSeq" id="WP_147804492.1">
    <property type="nucleotide sequence ID" value="NZ_CP144914.1"/>
</dbReference>
<dbReference type="GO" id="GO:0018773">
    <property type="term" value="F:acetylpyruvate hydrolase activity"/>
    <property type="evidence" value="ECO:0007669"/>
    <property type="project" value="TreeGrafter"/>
</dbReference>
<keyword evidence="4" id="KW-0378">Hydrolase</keyword>
<comment type="similarity">
    <text evidence="1">Belongs to the FAH family.</text>
</comment>
<evidence type="ECO:0000256" key="1">
    <source>
        <dbReference type="ARBA" id="ARBA00010211"/>
    </source>
</evidence>
<evidence type="ECO:0000259" key="3">
    <source>
        <dbReference type="Pfam" id="PF01557"/>
    </source>
</evidence>
<feature type="domain" description="Fumarylacetoacetase-like C-terminal" evidence="3">
    <location>
        <begin position="6"/>
        <end position="193"/>
    </location>
</feature>
<evidence type="ECO:0000313" key="4">
    <source>
        <dbReference type="EMBL" id="WWD79395.1"/>
    </source>
</evidence>
<dbReference type="Pfam" id="PF01557">
    <property type="entry name" value="FAA_hydrolase"/>
    <property type="match status" value="1"/>
</dbReference>
<dbReference type="PANTHER" id="PTHR11820:SF7">
    <property type="entry name" value="ACYLPYRUVASE FAHD1, MITOCHONDRIAL"/>
    <property type="match status" value="1"/>
</dbReference>
<gene>
    <name evidence="4" type="ORF">FTX54_013365</name>
</gene>
<dbReference type="EMBL" id="CP144914">
    <property type="protein sequence ID" value="WWD79395.1"/>
    <property type="molecule type" value="Genomic_DNA"/>
</dbReference>
<reference evidence="4 5" key="1">
    <citation type="submission" date="2024-01" db="EMBL/GenBank/DDBJ databases">
        <title>Complete Genome Sequence of Alkalicoccus halolimnae BZ-SZ-XJ29T, a Moderately Halophilic Bacterium Isolated from a Salt Lake.</title>
        <authorList>
            <person name="Zhao B."/>
        </authorList>
    </citation>
    <scope>NUCLEOTIDE SEQUENCE [LARGE SCALE GENOMIC DNA]</scope>
    <source>
        <strain evidence="4 5">BZ-SZ-XJ29</strain>
    </source>
</reference>
<accession>A0A5C7FEK6</accession>
<name>A0A5C7FEK6_9BACI</name>
<dbReference type="GO" id="GO:0046872">
    <property type="term" value="F:metal ion binding"/>
    <property type="evidence" value="ECO:0007669"/>
    <property type="project" value="UniProtKB-KW"/>
</dbReference>
<keyword evidence="2" id="KW-0479">Metal-binding</keyword>
<proteinExistence type="inferred from homology"/>
<protein>
    <submittedName>
        <fullName evidence="4">Fumarylacetoacetate hydrolase family protein</fullName>
    </submittedName>
</protein>
<dbReference type="Gene3D" id="3.90.850.10">
    <property type="entry name" value="Fumarylacetoacetase-like, C-terminal domain"/>
    <property type="match status" value="1"/>
</dbReference>
<keyword evidence="5" id="KW-1185">Reference proteome</keyword>
<dbReference type="AlphaFoldDB" id="A0A5C7FEK6"/>
<dbReference type="OrthoDB" id="9805307at2"/>
<dbReference type="InterPro" id="IPR036663">
    <property type="entry name" value="Fumarylacetoacetase_C_sf"/>
</dbReference>
<evidence type="ECO:0000313" key="5">
    <source>
        <dbReference type="Proteomes" id="UP000321816"/>
    </source>
</evidence>
<dbReference type="PANTHER" id="PTHR11820">
    <property type="entry name" value="ACYLPYRUVASE"/>
    <property type="match status" value="1"/>
</dbReference>